<dbReference type="GeneID" id="77806027"/>
<sequence length="204" mass="22855">MASPPSTPHNRNPRSKNPRESARRESSRIRTPSTQPGYVPTQQDSRRSLVSPAPASDRRQGSRKASKKRKVTVSSDDDAPDPHNPSQRDTTTQNPFSGTTQVASRTGEIVVIDTAQDSEEENGKKSARSQKKKDADKDKDGYDHVRLYFYTPGSGPKQILLRSALKYRTTRTTRLILMTLNPNTKTWSIKKSLTPIMKKSMMLS</sequence>
<name>A0ABY7C7X2_9BASI</name>
<feature type="region of interest" description="Disordered" evidence="1">
    <location>
        <begin position="1"/>
        <end position="138"/>
    </location>
</feature>
<dbReference type="Proteomes" id="UP001164743">
    <property type="component" value="Chromosome 1A"/>
</dbReference>
<reference evidence="2" key="1">
    <citation type="submission" date="2022-10" db="EMBL/GenBank/DDBJ databases">
        <title>Puccinia triticina Genome sequencing and assembly.</title>
        <authorList>
            <person name="Li C."/>
        </authorList>
    </citation>
    <scope>NUCLEOTIDE SEQUENCE</scope>
    <source>
        <strain evidence="2">Pt15</strain>
    </source>
</reference>
<feature type="compositionally biased region" description="Basic residues" evidence="1">
    <location>
        <begin position="61"/>
        <end position="71"/>
    </location>
</feature>
<accession>A0ABY7C7X2</accession>
<dbReference type="EMBL" id="CP110421">
    <property type="protein sequence ID" value="WAQ80799.1"/>
    <property type="molecule type" value="Genomic_DNA"/>
</dbReference>
<organism evidence="2 3">
    <name type="scientific">Puccinia triticina</name>
    <dbReference type="NCBI Taxonomy" id="208348"/>
    <lineage>
        <taxon>Eukaryota</taxon>
        <taxon>Fungi</taxon>
        <taxon>Dikarya</taxon>
        <taxon>Basidiomycota</taxon>
        <taxon>Pucciniomycotina</taxon>
        <taxon>Pucciniomycetes</taxon>
        <taxon>Pucciniales</taxon>
        <taxon>Pucciniaceae</taxon>
        <taxon>Puccinia</taxon>
    </lineage>
</organism>
<protein>
    <submittedName>
        <fullName evidence="2">Uncharacterized protein</fullName>
    </submittedName>
</protein>
<keyword evidence="3" id="KW-1185">Reference proteome</keyword>
<dbReference type="RefSeq" id="XP_053016354.1">
    <property type="nucleotide sequence ID" value="XM_053165132.1"/>
</dbReference>
<feature type="compositionally biased region" description="Basic and acidic residues" evidence="1">
    <location>
        <begin position="17"/>
        <end position="28"/>
    </location>
</feature>
<evidence type="ECO:0000313" key="2">
    <source>
        <dbReference type="EMBL" id="WAQ80799.1"/>
    </source>
</evidence>
<evidence type="ECO:0000313" key="3">
    <source>
        <dbReference type="Proteomes" id="UP001164743"/>
    </source>
</evidence>
<feature type="compositionally biased region" description="Polar residues" evidence="1">
    <location>
        <begin position="31"/>
        <end position="43"/>
    </location>
</feature>
<gene>
    <name evidence="2" type="ORF">PtA15_1A137</name>
</gene>
<evidence type="ECO:0000256" key="1">
    <source>
        <dbReference type="SAM" id="MobiDB-lite"/>
    </source>
</evidence>
<feature type="compositionally biased region" description="Polar residues" evidence="1">
    <location>
        <begin position="84"/>
        <end position="104"/>
    </location>
</feature>
<proteinExistence type="predicted"/>